<proteinExistence type="inferred from homology"/>
<dbReference type="GO" id="GO:0004559">
    <property type="term" value="F:alpha-mannosidase activity"/>
    <property type="evidence" value="ECO:0007669"/>
    <property type="project" value="TreeGrafter"/>
</dbReference>
<evidence type="ECO:0000256" key="5">
    <source>
        <dbReference type="ARBA" id="ARBA00022968"/>
    </source>
</evidence>
<dbReference type="Proteomes" id="UP000076407">
    <property type="component" value="Unassembled WGS sequence"/>
</dbReference>
<organism evidence="12 13">
    <name type="scientific">Anopheles quadriannulatus</name>
    <name type="common">Mosquito</name>
    <dbReference type="NCBI Taxonomy" id="34691"/>
    <lineage>
        <taxon>Eukaryota</taxon>
        <taxon>Metazoa</taxon>
        <taxon>Ecdysozoa</taxon>
        <taxon>Arthropoda</taxon>
        <taxon>Hexapoda</taxon>
        <taxon>Insecta</taxon>
        <taxon>Pterygota</taxon>
        <taxon>Neoptera</taxon>
        <taxon>Endopterygota</taxon>
        <taxon>Diptera</taxon>
        <taxon>Nematocera</taxon>
        <taxon>Culicoidea</taxon>
        <taxon>Culicidae</taxon>
        <taxon>Anophelinae</taxon>
        <taxon>Anopheles</taxon>
    </lineage>
</organism>
<dbReference type="VEuPathDB" id="VectorBase:AQUA010121"/>
<evidence type="ECO:0000256" key="4">
    <source>
        <dbReference type="ARBA" id="ARBA00022801"/>
    </source>
</evidence>
<evidence type="ECO:0000256" key="9">
    <source>
        <dbReference type="SAM" id="MobiDB-lite"/>
    </source>
</evidence>
<protein>
    <recommendedName>
        <fullName evidence="11">MADF domain-containing protein</fullName>
    </recommendedName>
</protein>
<keyword evidence="4" id="KW-0378">Hydrolase</keyword>
<feature type="domain" description="MADF" evidence="11">
    <location>
        <begin position="432"/>
        <end position="526"/>
    </location>
</feature>
<evidence type="ECO:0000256" key="3">
    <source>
        <dbReference type="ARBA" id="ARBA00022692"/>
    </source>
</evidence>
<dbReference type="STRING" id="34691.A0A182XJT5"/>
<dbReference type="GO" id="GO:0000139">
    <property type="term" value="C:Golgi membrane"/>
    <property type="evidence" value="ECO:0007669"/>
    <property type="project" value="UniProtKB-SubCell"/>
</dbReference>
<evidence type="ECO:0000256" key="7">
    <source>
        <dbReference type="ARBA" id="ARBA00023034"/>
    </source>
</evidence>
<accession>A0A182XJT5</accession>
<keyword evidence="8 10" id="KW-0472">Membrane</keyword>
<dbReference type="EnsemblMetazoa" id="AQUA010121-RA">
    <property type="protein sequence ID" value="AQUA010121-PA"/>
    <property type="gene ID" value="AQUA010121"/>
</dbReference>
<dbReference type="CDD" id="cd11574">
    <property type="entry name" value="GH99"/>
    <property type="match status" value="1"/>
</dbReference>
<evidence type="ECO:0000256" key="8">
    <source>
        <dbReference type="ARBA" id="ARBA00023136"/>
    </source>
</evidence>
<evidence type="ECO:0000256" key="1">
    <source>
        <dbReference type="ARBA" id="ARBA00004323"/>
    </source>
</evidence>
<reference evidence="12" key="1">
    <citation type="submission" date="2020-05" db="UniProtKB">
        <authorList>
            <consortium name="EnsemblMetazoa"/>
        </authorList>
    </citation>
    <scope>IDENTIFICATION</scope>
    <source>
        <strain evidence="12">SANGQUA</strain>
    </source>
</reference>
<keyword evidence="13" id="KW-1185">Reference proteome</keyword>
<feature type="region of interest" description="Disordered" evidence="9">
    <location>
        <begin position="586"/>
        <end position="607"/>
    </location>
</feature>
<dbReference type="Pfam" id="PF16317">
    <property type="entry name" value="Glyco_hydro_99"/>
    <property type="match status" value="1"/>
</dbReference>
<evidence type="ECO:0000256" key="2">
    <source>
        <dbReference type="ARBA" id="ARBA00009559"/>
    </source>
</evidence>
<dbReference type="PANTHER" id="PTHR13572">
    <property type="entry name" value="ENDO-ALPHA-1,2-MANNOSIDASE"/>
    <property type="match status" value="1"/>
</dbReference>
<keyword evidence="7" id="KW-0333">Golgi apparatus</keyword>
<evidence type="ECO:0000256" key="10">
    <source>
        <dbReference type="SAM" id="Phobius"/>
    </source>
</evidence>
<evidence type="ECO:0000313" key="12">
    <source>
        <dbReference type="EnsemblMetazoa" id="AQUA010121-PA"/>
    </source>
</evidence>
<evidence type="ECO:0000259" key="11">
    <source>
        <dbReference type="PROSITE" id="PS51029"/>
    </source>
</evidence>
<dbReference type="AlphaFoldDB" id="A0A182XJT5"/>
<dbReference type="FunFam" id="3.20.20.80:FF:000223">
    <property type="entry name" value="Glycoprotein endo-alpha-1,2-mannosidase"/>
    <property type="match status" value="1"/>
</dbReference>
<evidence type="ECO:0000313" key="13">
    <source>
        <dbReference type="Proteomes" id="UP000076407"/>
    </source>
</evidence>
<comment type="similarity">
    <text evidence="2">Belongs to the glycosyl hydrolase 99 family.</text>
</comment>
<dbReference type="SMART" id="SM00595">
    <property type="entry name" value="MADF"/>
    <property type="match status" value="1"/>
</dbReference>
<dbReference type="PROSITE" id="PS51029">
    <property type="entry name" value="MADF"/>
    <property type="match status" value="1"/>
</dbReference>
<keyword evidence="5" id="KW-0735">Signal-anchor</keyword>
<feature type="transmembrane region" description="Helical" evidence="10">
    <location>
        <begin position="12"/>
        <end position="35"/>
    </location>
</feature>
<comment type="subcellular location">
    <subcellularLocation>
        <location evidence="1">Golgi apparatus membrane</location>
        <topology evidence="1">Single-pass type II membrane protein</topology>
    </subcellularLocation>
</comment>
<name>A0A182XJT5_ANOQN</name>
<dbReference type="InterPro" id="IPR006578">
    <property type="entry name" value="MADF-dom"/>
</dbReference>
<evidence type="ECO:0000256" key="6">
    <source>
        <dbReference type="ARBA" id="ARBA00022989"/>
    </source>
</evidence>
<dbReference type="InterPro" id="IPR026071">
    <property type="entry name" value="Glyco_Hydrolase_99"/>
</dbReference>
<keyword evidence="3 10" id="KW-0812">Transmembrane</keyword>
<dbReference type="PANTHER" id="PTHR13572:SF4">
    <property type="entry name" value="RE57134P"/>
    <property type="match status" value="1"/>
</dbReference>
<dbReference type="Gene3D" id="3.20.20.80">
    <property type="entry name" value="Glycosidases"/>
    <property type="match status" value="1"/>
</dbReference>
<sequence>MAAHKLSSIKSMKLFVCLIGVTSFLLLIFCLYTTISTPEKEVAPLSLPNDGYQNVVSYELRRSQTIVPEKYNEHQVKARIIRDKIKRLVGSGNPNTATVPPSEHRNRTFPLNRNVQIHYHGTVAWYKPRPTHPSSDRLIARIYENNSVSFKPNDEPVINTAFYPKRRLYNTSESIVREHFNEIQNCGIGTVVLGWQPNFSEYLLRTIFRVAEQYDLKVAIEILDYADRTIESIRSNIKYFVDGFGKGPAGTTSTLSYYTVLSKRRDLPLFYIRKAYRITDPEWKRLLSRNGILTIRGAASYDAVLLAHISSKDHKSMVRRAGFDGFYTYLPSNGANYASTWKNWNQLKKFADSYRLLFVPTIGPGYYDRRKYHRNVNQNHGITNIKRYRSNGQYFDVGWRTSLKNNLQIITINSYNNWVDGTQIEAAIPVFGFRDYLPGPPEKYLDLTQAWVEEYIKKNDKERLWQQIAYELNCSVEVCKRRWKSLRDKFIKLSRAEQAARGTSDEEQPKKWRYFDSLSFLQGYNKASLTTANFLDSMYPGEERYVDIKCEHPIGRQQFVRDDPASAFVDCGTGLVAVSERFANARPKATHHEQAASETGGSSRKRHTDLIESECIKIIRTAAEAVQLEAHAHIRRSSTQLLFEALAQRIDEANLPASRLNAIQTAVTNLVYSSL</sequence>
<keyword evidence="6 10" id="KW-1133">Transmembrane helix</keyword>